<organism evidence="1 2">
    <name type="scientific">Arctium lappa</name>
    <name type="common">Greater burdock</name>
    <name type="synonym">Lappa major</name>
    <dbReference type="NCBI Taxonomy" id="4217"/>
    <lineage>
        <taxon>Eukaryota</taxon>
        <taxon>Viridiplantae</taxon>
        <taxon>Streptophyta</taxon>
        <taxon>Embryophyta</taxon>
        <taxon>Tracheophyta</taxon>
        <taxon>Spermatophyta</taxon>
        <taxon>Magnoliopsida</taxon>
        <taxon>eudicotyledons</taxon>
        <taxon>Gunneridae</taxon>
        <taxon>Pentapetalae</taxon>
        <taxon>asterids</taxon>
        <taxon>campanulids</taxon>
        <taxon>Asterales</taxon>
        <taxon>Asteraceae</taxon>
        <taxon>Carduoideae</taxon>
        <taxon>Cardueae</taxon>
        <taxon>Arctiinae</taxon>
        <taxon>Arctium</taxon>
    </lineage>
</organism>
<evidence type="ECO:0000313" key="2">
    <source>
        <dbReference type="Proteomes" id="UP001055879"/>
    </source>
</evidence>
<evidence type="ECO:0000313" key="1">
    <source>
        <dbReference type="EMBL" id="KAI3727911.1"/>
    </source>
</evidence>
<dbReference type="EMBL" id="CM042051">
    <property type="protein sequence ID" value="KAI3727911.1"/>
    <property type="molecule type" value="Genomic_DNA"/>
</dbReference>
<keyword evidence="2" id="KW-1185">Reference proteome</keyword>
<comment type="caution">
    <text evidence="1">The sequence shown here is derived from an EMBL/GenBank/DDBJ whole genome shotgun (WGS) entry which is preliminary data.</text>
</comment>
<reference evidence="2" key="1">
    <citation type="journal article" date="2022" name="Mol. Ecol. Resour.">
        <title>The genomes of chicory, endive, great burdock and yacon provide insights into Asteraceae palaeo-polyploidization history and plant inulin production.</title>
        <authorList>
            <person name="Fan W."/>
            <person name="Wang S."/>
            <person name="Wang H."/>
            <person name="Wang A."/>
            <person name="Jiang F."/>
            <person name="Liu H."/>
            <person name="Zhao H."/>
            <person name="Xu D."/>
            <person name="Zhang Y."/>
        </authorList>
    </citation>
    <scope>NUCLEOTIDE SEQUENCE [LARGE SCALE GENOMIC DNA]</scope>
    <source>
        <strain evidence="2">cv. Niubang</strain>
    </source>
</reference>
<gene>
    <name evidence="1" type="ORF">L6452_16533</name>
</gene>
<sequence>MQFSPWAEYSGLAHGSGPSFVRRRFPIFPKLAATSRSLCLLNSFLLFLNFNHLIWSVEGIFNPYAISSTLVSQLLLLFKFLSATSSTSSRVSGSQ</sequence>
<name>A0ACB9C0Q8_ARCLA</name>
<reference evidence="1 2" key="2">
    <citation type="journal article" date="2022" name="Mol. Ecol. Resour.">
        <title>The genomes of chicory, endive, great burdock and yacon provide insights into Asteraceae paleo-polyploidization history and plant inulin production.</title>
        <authorList>
            <person name="Fan W."/>
            <person name="Wang S."/>
            <person name="Wang H."/>
            <person name="Wang A."/>
            <person name="Jiang F."/>
            <person name="Liu H."/>
            <person name="Zhao H."/>
            <person name="Xu D."/>
            <person name="Zhang Y."/>
        </authorList>
    </citation>
    <scope>NUCLEOTIDE SEQUENCE [LARGE SCALE GENOMIC DNA]</scope>
    <source>
        <strain evidence="2">cv. Niubang</strain>
    </source>
</reference>
<proteinExistence type="predicted"/>
<accession>A0ACB9C0Q8</accession>
<protein>
    <submittedName>
        <fullName evidence="1">Uncharacterized protein</fullName>
    </submittedName>
</protein>
<dbReference type="Proteomes" id="UP001055879">
    <property type="component" value="Linkage Group LG05"/>
</dbReference>